<dbReference type="InterPro" id="IPR002048">
    <property type="entry name" value="EF_hand_dom"/>
</dbReference>
<keyword evidence="2" id="KW-0732">Signal</keyword>
<feature type="compositionally biased region" description="Basic and acidic residues" evidence="1">
    <location>
        <begin position="49"/>
        <end position="60"/>
    </location>
</feature>
<dbReference type="EMBL" id="HG315671">
    <property type="protein sequence ID" value="CDF78880.1"/>
    <property type="molecule type" value="Genomic_DNA"/>
</dbReference>
<dbReference type="GO" id="GO:0005509">
    <property type="term" value="F:calcium ion binding"/>
    <property type="evidence" value="ECO:0007669"/>
    <property type="project" value="InterPro"/>
</dbReference>
<dbReference type="eggNOG" id="ENOG503314V">
    <property type="taxonomic scope" value="Bacteria"/>
</dbReference>
<dbReference type="Gene3D" id="1.10.238.10">
    <property type="entry name" value="EF-hand"/>
    <property type="match status" value="1"/>
</dbReference>
<dbReference type="PROSITE" id="PS00018">
    <property type="entry name" value="EF_HAND_1"/>
    <property type="match status" value="1"/>
</dbReference>
<feature type="region of interest" description="Disordered" evidence="1">
    <location>
        <begin position="47"/>
        <end position="93"/>
    </location>
</feature>
<feature type="signal peptide" evidence="2">
    <location>
        <begin position="1"/>
        <end position="25"/>
    </location>
</feature>
<dbReference type="InterPro" id="IPR018247">
    <property type="entry name" value="EF_Hand_1_Ca_BS"/>
</dbReference>
<feature type="chain" id="PRO_5004590826" description="EF-hand domain-containing protein" evidence="2">
    <location>
        <begin position="26"/>
        <end position="93"/>
    </location>
</feature>
<evidence type="ECO:0000256" key="1">
    <source>
        <dbReference type="SAM" id="MobiDB-lite"/>
    </source>
</evidence>
<dbReference type="OrthoDB" id="1145220at2"/>
<feature type="domain" description="EF-hand" evidence="3">
    <location>
        <begin position="57"/>
        <end position="92"/>
    </location>
</feature>
<evidence type="ECO:0000256" key="2">
    <source>
        <dbReference type="SAM" id="SignalP"/>
    </source>
</evidence>
<sequence>MKSLQSNIGLLMLLFCLTSVTAVSAQERNNEQKEPPTYAKLLEDLDANEDGKLEESEMKGPLKNNFSKIDSDEDGYISEDEFKNAPKPKGKRK</sequence>
<gene>
    <name evidence="4" type="ORF">BN863_11680</name>
</gene>
<dbReference type="Proteomes" id="UP000016160">
    <property type="component" value="Chromosome"/>
</dbReference>
<reference evidence="4 5" key="1">
    <citation type="journal article" date="2013" name="Appl. Environ. Microbiol.">
        <title>The genome of the alga-associated marine flavobacterium Formosa agariphila KMM 3901T reveals a broad potential for degradation of algal polysaccharides.</title>
        <authorList>
            <person name="Mann A.J."/>
            <person name="Hahnke R.L."/>
            <person name="Huang S."/>
            <person name="Werner J."/>
            <person name="Xing P."/>
            <person name="Barbeyron T."/>
            <person name="Huettel B."/>
            <person name="Stueber K."/>
            <person name="Reinhardt R."/>
            <person name="Harder J."/>
            <person name="Gloeckner F.O."/>
            <person name="Amann R.I."/>
            <person name="Teeling H."/>
        </authorList>
    </citation>
    <scope>NUCLEOTIDE SEQUENCE [LARGE SCALE GENOMIC DNA]</scope>
    <source>
        <strain evidence="5">DSM 15362 / KCTC 12365 / LMG 23005 / KMM 3901</strain>
    </source>
</reference>
<dbReference type="SUPFAM" id="SSF47473">
    <property type="entry name" value="EF-hand"/>
    <property type="match status" value="1"/>
</dbReference>
<keyword evidence="5" id="KW-1185">Reference proteome</keyword>
<accession>T2KJD4</accession>
<dbReference type="InterPro" id="IPR011992">
    <property type="entry name" value="EF-hand-dom_pair"/>
</dbReference>
<name>T2KJD4_FORAG</name>
<evidence type="ECO:0000259" key="3">
    <source>
        <dbReference type="PROSITE" id="PS50222"/>
    </source>
</evidence>
<organism evidence="4 5">
    <name type="scientific">Formosa agariphila (strain DSM 15362 / KCTC 12365 / LMG 23005 / KMM 3901 / M-2Alg 35-1)</name>
    <dbReference type="NCBI Taxonomy" id="1347342"/>
    <lineage>
        <taxon>Bacteria</taxon>
        <taxon>Pseudomonadati</taxon>
        <taxon>Bacteroidota</taxon>
        <taxon>Flavobacteriia</taxon>
        <taxon>Flavobacteriales</taxon>
        <taxon>Flavobacteriaceae</taxon>
        <taxon>Formosa</taxon>
    </lineage>
</organism>
<dbReference type="RefSeq" id="WP_051774938.1">
    <property type="nucleotide sequence ID" value="NZ_HG315671.1"/>
</dbReference>
<dbReference type="Pfam" id="PF13405">
    <property type="entry name" value="EF-hand_6"/>
    <property type="match status" value="1"/>
</dbReference>
<dbReference type="PATRIC" id="fig|1347342.6.peg.1178"/>
<evidence type="ECO:0000313" key="4">
    <source>
        <dbReference type="EMBL" id="CDF78880.1"/>
    </source>
</evidence>
<dbReference type="STRING" id="1347342.BN863_11680"/>
<protein>
    <recommendedName>
        <fullName evidence="3">EF-hand domain-containing protein</fullName>
    </recommendedName>
</protein>
<evidence type="ECO:0000313" key="5">
    <source>
        <dbReference type="Proteomes" id="UP000016160"/>
    </source>
</evidence>
<dbReference type="HOGENOM" id="CLU_167475_0_0_10"/>
<proteinExistence type="predicted"/>
<dbReference type="PROSITE" id="PS50222">
    <property type="entry name" value="EF_HAND_2"/>
    <property type="match status" value="1"/>
</dbReference>
<dbReference type="Pfam" id="PF13202">
    <property type="entry name" value="EF-hand_5"/>
    <property type="match status" value="1"/>
</dbReference>
<dbReference type="AlphaFoldDB" id="T2KJD4"/>